<keyword evidence="2" id="KW-0732">Signal</keyword>
<name>A0A0G0Q1Z0_9BACT</name>
<evidence type="ECO:0000313" key="4">
    <source>
        <dbReference type="Proteomes" id="UP000033935"/>
    </source>
</evidence>
<feature type="transmembrane region" description="Helical" evidence="1">
    <location>
        <begin position="114"/>
        <end position="135"/>
    </location>
</feature>
<dbReference type="EMBL" id="LBWG01000007">
    <property type="protein sequence ID" value="KKR04455.1"/>
    <property type="molecule type" value="Genomic_DNA"/>
</dbReference>
<accession>A0A0G0Q1Z0</accession>
<protein>
    <submittedName>
        <fullName evidence="3">Uncharacterized protein</fullName>
    </submittedName>
</protein>
<keyword evidence="1" id="KW-0472">Membrane</keyword>
<dbReference type="AlphaFoldDB" id="A0A0G0Q1Z0"/>
<feature type="transmembrane region" description="Helical" evidence="1">
    <location>
        <begin position="174"/>
        <end position="194"/>
    </location>
</feature>
<evidence type="ECO:0000256" key="1">
    <source>
        <dbReference type="SAM" id="Phobius"/>
    </source>
</evidence>
<feature type="signal peptide" evidence="2">
    <location>
        <begin position="1"/>
        <end position="22"/>
    </location>
</feature>
<sequence length="195" mass="21159">MSRIVMMLLTALMLCSSFMVMAQEQGGVTYVVPASQLTEGQIAQIKAGEALTNLEQAGKYAGIGKEIGEGVSGALGAVNTEVAKFADTDVGQFTMAMIAWKIMGDDMIVVVKKLMGAIVGVPFFFLTSLTLLWSYRRLCFPRRVMTKRGGGFFGEKEYTLIEPNPKGNWDVDDWAIAHAVAFVAVIIISSLMIFA</sequence>
<keyword evidence="1" id="KW-0812">Transmembrane</keyword>
<gene>
    <name evidence="3" type="ORF">UT30_C0007G0011</name>
</gene>
<evidence type="ECO:0000313" key="3">
    <source>
        <dbReference type="EMBL" id="KKR04455.1"/>
    </source>
</evidence>
<keyword evidence="1" id="KW-1133">Transmembrane helix</keyword>
<dbReference type="Proteomes" id="UP000033935">
    <property type="component" value="Unassembled WGS sequence"/>
</dbReference>
<evidence type="ECO:0000256" key="2">
    <source>
        <dbReference type="SAM" id="SignalP"/>
    </source>
</evidence>
<proteinExistence type="predicted"/>
<feature type="chain" id="PRO_5002534089" evidence="2">
    <location>
        <begin position="23"/>
        <end position="195"/>
    </location>
</feature>
<organism evidence="3 4">
    <name type="scientific">Candidatus Uhrbacteria bacterium GW2011_GWF2_39_13</name>
    <dbReference type="NCBI Taxonomy" id="1618995"/>
    <lineage>
        <taxon>Bacteria</taxon>
        <taxon>Candidatus Uhriibacteriota</taxon>
    </lineage>
</organism>
<comment type="caution">
    <text evidence="3">The sequence shown here is derived from an EMBL/GenBank/DDBJ whole genome shotgun (WGS) entry which is preliminary data.</text>
</comment>
<reference evidence="3 4" key="1">
    <citation type="journal article" date="2015" name="Nature">
        <title>rRNA introns, odd ribosomes, and small enigmatic genomes across a large radiation of phyla.</title>
        <authorList>
            <person name="Brown C.T."/>
            <person name="Hug L.A."/>
            <person name="Thomas B.C."/>
            <person name="Sharon I."/>
            <person name="Castelle C.J."/>
            <person name="Singh A."/>
            <person name="Wilkins M.J."/>
            <person name="Williams K.H."/>
            <person name="Banfield J.F."/>
        </authorList>
    </citation>
    <scope>NUCLEOTIDE SEQUENCE [LARGE SCALE GENOMIC DNA]</scope>
</reference>